<accession>A0AAQ3KBY4</accession>
<dbReference type="Pfam" id="PF12576">
    <property type="entry name" value="DUF3754"/>
    <property type="match status" value="1"/>
</dbReference>
<sequence length="677" mass="77207">MACMRYTTTLFSARFKYRLSSSSSTSPSCARAMAASSSHSLRTPRIAPSEHLRYDSALERGRGSAGTKESKDTTSEHDDDEPSSKEDRQISGIHVPRHKYISVSKVDLLNAILSMFRSEQDVKEFKRLAMWLDSIIHAEHKGILEEMRTYYSSICIKEQQLYGGSSIKVEEDSSSRQHISLVFPFRTGNGGAKSCGDDEVDKLLSLSNKLDLRKFFGEAPMDLDLESRTAVANNLQRSFMKLLQDAQFEELSVEDLLLTDSLNNDYLLRLPIYVDWKRTFDSNAIIFRRGYATERQQGLLLVEKLDYLQSKLLQEIFFRLSKPMKQIGKWLNEALESSQEAQNIQIWIEKVKAWIKENYSPENPFSRESISRNQLKNNQVADSGDLPVWLAAQKAVSHYEGLLSPVGPRGRLIRRLLTWIGIISSPPEVPLGNKVYSETYLRPNFLPRITLSNLWEPASMESCGYNIWRMLKTATYILFSQSTLQEPAFQELVLLYIEKGSQNGNEDRAGINPLQLKIYEKIPIPELPVIFPHKKLSFRILDTVRLDIASILGLLAYFINYKFENIASSPSAVFLDVIAISALIIYVSRVVLGYKQTRDRYQLLVNRTLHEKTLASGFGSVHFLLDASEQQQFKEAILLYAILLHPESYQVSQLLFVQSTLSLLKKKDSYSSLTRKV</sequence>
<gene>
    <name evidence="3" type="ORF">Cni_G13857</name>
</gene>
<feature type="transmembrane region" description="Helical" evidence="2">
    <location>
        <begin position="573"/>
        <end position="592"/>
    </location>
</feature>
<dbReference type="EMBL" id="CP136893">
    <property type="protein sequence ID" value="WOL05134.1"/>
    <property type="molecule type" value="Genomic_DNA"/>
</dbReference>
<feature type="region of interest" description="Disordered" evidence="1">
    <location>
        <begin position="52"/>
        <end position="91"/>
    </location>
</feature>
<dbReference type="PANTHER" id="PTHR33645:SF2">
    <property type="entry name" value="FAMILY PROTEIN, PUTATIVE (DUF3754)-RELATED"/>
    <property type="match status" value="1"/>
</dbReference>
<keyword evidence="4" id="KW-1185">Reference proteome</keyword>
<dbReference type="InterPro" id="IPR022227">
    <property type="entry name" value="DUF3754"/>
</dbReference>
<evidence type="ECO:0000313" key="4">
    <source>
        <dbReference type="Proteomes" id="UP001327560"/>
    </source>
</evidence>
<dbReference type="AlphaFoldDB" id="A0AAQ3KBY4"/>
<organism evidence="3 4">
    <name type="scientific">Canna indica</name>
    <name type="common">Indian-shot</name>
    <dbReference type="NCBI Taxonomy" id="4628"/>
    <lineage>
        <taxon>Eukaryota</taxon>
        <taxon>Viridiplantae</taxon>
        <taxon>Streptophyta</taxon>
        <taxon>Embryophyta</taxon>
        <taxon>Tracheophyta</taxon>
        <taxon>Spermatophyta</taxon>
        <taxon>Magnoliopsida</taxon>
        <taxon>Liliopsida</taxon>
        <taxon>Zingiberales</taxon>
        <taxon>Cannaceae</taxon>
        <taxon>Canna</taxon>
    </lineage>
</organism>
<name>A0AAQ3KBY4_9LILI</name>
<dbReference type="Proteomes" id="UP001327560">
    <property type="component" value="Chromosome 4"/>
</dbReference>
<keyword evidence="2" id="KW-0812">Transmembrane</keyword>
<protein>
    <submittedName>
        <fullName evidence="3">Uncharacterized protein</fullName>
    </submittedName>
</protein>
<keyword evidence="2" id="KW-1133">Transmembrane helix</keyword>
<reference evidence="3 4" key="1">
    <citation type="submission" date="2023-10" db="EMBL/GenBank/DDBJ databases">
        <title>Chromosome-scale genome assembly provides insights into flower coloration mechanisms of Canna indica.</title>
        <authorList>
            <person name="Li C."/>
        </authorList>
    </citation>
    <scope>NUCLEOTIDE SEQUENCE [LARGE SCALE GENOMIC DNA]</scope>
    <source>
        <tissue evidence="3">Flower</tissue>
    </source>
</reference>
<keyword evidence="2" id="KW-0472">Membrane</keyword>
<proteinExistence type="predicted"/>
<evidence type="ECO:0000256" key="1">
    <source>
        <dbReference type="SAM" id="MobiDB-lite"/>
    </source>
</evidence>
<feature type="compositionally biased region" description="Basic and acidic residues" evidence="1">
    <location>
        <begin position="52"/>
        <end position="89"/>
    </location>
</feature>
<evidence type="ECO:0000313" key="3">
    <source>
        <dbReference type="EMBL" id="WOL05134.1"/>
    </source>
</evidence>
<evidence type="ECO:0000256" key="2">
    <source>
        <dbReference type="SAM" id="Phobius"/>
    </source>
</evidence>
<dbReference type="PANTHER" id="PTHR33645">
    <property type="entry name" value="AMINOPEPTIDASE (DUF3754)"/>
    <property type="match status" value="1"/>
</dbReference>